<dbReference type="SMART" id="SM00256">
    <property type="entry name" value="FBOX"/>
    <property type="match status" value="1"/>
</dbReference>
<dbReference type="GO" id="GO:0010011">
    <property type="term" value="F:auxin binding"/>
    <property type="evidence" value="ECO:0007669"/>
    <property type="project" value="UniProtKB-ARBA"/>
</dbReference>
<dbReference type="Pfam" id="PF18791">
    <property type="entry name" value="Transp_inhibit"/>
    <property type="match status" value="1"/>
</dbReference>
<gene>
    <name evidence="7" type="primary">AFB1</name>
</gene>
<dbReference type="CDD" id="cd22159">
    <property type="entry name" value="F-box_AtTIR1-like"/>
    <property type="match status" value="1"/>
</dbReference>
<dbReference type="InterPro" id="IPR001611">
    <property type="entry name" value="Leu-rich_rpt"/>
</dbReference>
<dbReference type="Gene3D" id="3.80.10.10">
    <property type="entry name" value="Ribonuclease Inhibitor"/>
    <property type="match status" value="1"/>
</dbReference>
<name>A0A059TB63_9CONI</name>
<reference evidence="7" key="1">
    <citation type="submission" date="2013-05" db="EMBL/GenBank/DDBJ databases">
        <title>Cloning and expression analysis of two auxin F-box proteins during somatic embryogenesis of Larix kaempferi.</title>
        <authorList>
            <person name="Li S.-G."/>
        </authorList>
    </citation>
    <scope>NUCLEOTIDE SEQUENCE</scope>
</reference>
<dbReference type="EMBL" id="KF013866">
    <property type="protein sequence ID" value="AHW83200.1"/>
    <property type="molecule type" value="mRNA"/>
</dbReference>
<dbReference type="SUPFAM" id="SSF52047">
    <property type="entry name" value="RNI-like"/>
    <property type="match status" value="1"/>
</dbReference>
<keyword evidence="5" id="KW-0927">Auxin signaling pathway</keyword>
<dbReference type="Gene3D" id="1.20.1280.50">
    <property type="match status" value="1"/>
</dbReference>
<dbReference type="InterPro" id="IPR041101">
    <property type="entry name" value="Transp_inhibit"/>
</dbReference>
<dbReference type="InterPro" id="IPR041567">
    <property type="entry name" value="COI1_F-box"/>
</dbReference>
<dbReference type="GO" id="GO:0019005">
    <property type="term" value="C:SCF ubiquitin ligase complex"/>
    <property type="evidence" value="ECO:0007669"/>
    <property type="project" value="TreeGrafter"/>
</dbReference>
<evidence type="ECO:0000313" key="7">
    <source>
        <dbReference type="EMBL" id="AHW83200.1"/>
    </source>
</evidence>
<dbReference type="FunFam" id="1.20.1280.50:FF:000006">
    <property type="entry name" value="Transport inhibitor response 1"/>
    <property type="match status" value="1"/>
</dbReference>
<evidence type="ECO:0000256" key="2">
    <source>
        <dbReference type="ARBA" id="ARBA00004906"/>
    </source>
</evidence>
<evidence type="ECO:0000259" key="6">
    <source>
        <dbReference type="SMART" id="SM00256"/>
    </source>
</evidence>
<dbReference type="AlphaFoldDB" id="A0A059TB63"/>
<dbReference type="SUPFAM" id="SSF81383">
    <property type="entry name" value="F-box domain"/>
    <property type="match status" value="1"/>
</dbReference>
<keyword evidence="3" id="KW-0833">Ubl conjugation pathway</keyword>
<dbReference type="GO" id="GO:0009734">
    <property type="term" value="P:auxin-activated signaling pathway"/>
    <property type="evidence" value="ECO:0007669"/>
    <property type="project" value="UniProtKB-KW"/>
</dbReference>
<dbReference type="InterPro" id="IPR006553">
    <property type="entry name" value="Leu-rich_rpt_Cys-con_subtyp"/>
</dbReference>
<dbReference type="InterPro" id="IPR032675">
    <property type="entry name" value="LRR_dom_sf"/>
</dbReference>
<keyword evidence="4" id="KW-0539">Nucleus</keyword>
<proteinExistence type="evidence at transcript level"/>
<dbReference type="PANTHER" id="PTHR16134:SF66">
    <property type="entry name" value="PROTEIN TRANSPORT INHIBITOR RESPONSE 1"/>
    <property type="match status" value="1"/>
</dbReference>
<feature type="domain" description="F-box" evidence="6">
    <location>
        <begin position="9"/>
        <end position="50"/>
    </location>
</feature>
<comment type="pathway">
    <text evidence="2">Protein modification; protein ubiquitination.</text>
</comment>
<sequence>MVVRRMSSFPDEVLEHVLAFLSSHRDRNAVSLVCKSWFRIEAGSRQRVFIGNCYAVSPPILIRRFPRIKSVALKGKPHFADFNMVPTGWGADVHPWLAAMAEAYPWLEELRLKRMVVTDESLELLARSFPNFKVLVLTSCDGFSTDGLATIAAHCRHITELDLQENDIDDRGGHWLSSFPDSCTSLVSLNFACLNDEVNFEALERLVARCTSLRSLKLNRLVPLELLHRLLIRAPHLEDLGTGAYLQEPRTEQYSKLKGALQNCKALRSLSGFWEVTPGYLPSVDTVCVNLTCLNLSYATIQSAELTKLLGHCHKLQRLWVLDYIEDKGLEVVASTCKDLQELRVFPLDPYGQGAVTEEGLMAISRGCPKLTSVLYFCCQMTNAALLTVARNSSLLTRFRLCIIDPKKPDHVTKQPLDEGFGAVVQYCKSLRRLSLSGLLTDKVFQLIGNYGKCLEMLSVAFAGDSDSGMEHVLLGCTNLRKLEIRDSPFGDSALLAGSEKYESMRSLWMSSCSVTMHGCKKLAAKMPNLNVEVFHDRDQFEDISSMDHPVDRLYVYRSVAGHRTDTPHFICTM</sequence>
<dbReference type="Pfam" id="PF13516">
    <property type="entry name" value="LRR_6"/>
    <property type="match status" value="1"/>
</dbReference>
<organism evidence="7">
    <name type="scientific">Larix kaempferi</name>
    <dbReference type="NCBI Taxonomy" id="54800"/>
    <lineage>
        <taxon>Eukaryota</taxon>
        <taxon>Viridiplantae</taxon>
        <taxon>Streptophyta</taxon>
        <taxon>Embryophyta</taxon>
        <taxon>Tracheophyta</taxon>
        <taxon>Spermatophyta</taxon>
        <taxon>Pinopsida</taxon>
        <taxon>Pinidae</taxon>
        <taxon>Conifers I</taxon>
        <taxon>Pinales</taxon>
        <taxon>Pinaceae</taxon>
        <taxon>Larix</taxon>
    </lineage>
</organism>
<dbReference type="InterPro" id="IPR001810">
    <property type="entry name" value="F-box_dom"/>
</dbReference>
<evidence type="ECO:0000256" key="1">
    <source>
        <dbReference type="ARBA" id="ARBA00004123"/>
    </source>
</evidence>
<dbReference type="InterPro" id="IPR036047">
    <property type="entry name" value="F-box-like_dom_sf"/>
</dbReference>
<comment type="subcellular location">
    <subcellularLocation>
        <location evidence="1">Nucleus</location>
    </subcellularLocation>
</comment>
<evidence type="ECO:0000256" key="5">
    <source>
        <dbReference type="ARBA" id="ARBA00023294"/>
    </source>
</evidence>
<dbReference type="FunFam" id="3.80.10.10:FF:000029">
    <property type="entry name" value="Transport inhibitor response 1"/>
    <property type="match status" value="1"/>
</dbReference>
<dbReference type="SMART" id="SM00367">
    <property type="entry name" value="LRR_CC"/>
    <property type="match status" value="6"/>
</dbReference>
<accession>A0A059TB63</accession>
<dbReference type="GO" id="GO:0005634">
    <property type="term" value="C:nucleus"/>
    <property type="evidence" value="ECO:0007669"/>
    <property type="project" value="UniProtKB-SubCell"/>
</dbReference>
<evidence type="ECO:0000256" key="3">
    <source>
        <dbReference type="ARBA" id="ARBA00022786"/>
    </source>
</evidence>
<protein>
    <submittedName>
        <fullName evidence="7">Auxin F-box protein 1</fullName>
    </submittedName>
</protein>
<dbReference type="Pfam" id="PF18511">
    <property type="entry name" value="F-box_5"/>
    <property type="match status" value="1"/>
</dbReference>
<dbReference type="PANTHER" id="PTHR16134">
    <property type="entry name" value="F-BOX/TPR REPEAT PROTEIN POF3"/>
    <property type="match status" value="1"/>
</dbReference>
<dbReference type="GO" id="GO:0031146">
    <property type="term" value="P:SCF-dependent proteasomal ubiquitin-dependent protein catabolic process"/>
    <property type="evidence" value="ECO:0007669"/>
    <property type="project" value="TreeGrafter"/>
</dbReference>
<evidence type="ECO:0000256" key="4">
    <source>
        <dbReference type="ARBA" id="ARBA00023242"/>
    </source>
</evidence>